<dbReference type="InterPro" id="IPR036259">
    <property type="entry name" value="MFS_trans_sf"/>
</dbReference>
<protein>
    <submittedName>
        <fullName evidence="9">MFS transporter</fullName>
    </submittedName>
</protein>
<keyword evidence="10" id="KW-1185">Reference proteome</keyword>
<feature type="transmembrane region" description="Helical" evidence="7">
    <location>
        <begin position="6"/>
        <end position="31"/>
    </location>
</feature>
<dbReference type="SUPFAM" id="SSF103473">
    <property type="entry name" value="MFS general substrate transporter"/>
    <property type="match status" value="1"/>
</dbReference>
<proteinExistence type="inferred from homology"/>
<comment type="similarity">
    <text evidence="2">Belongs to the major facilitator superfamily.</text>
</comment>
<evidence type="ECO:0000259" key="8">
    <source>
        <dbReference type="PROSITE" id="PS50850"/>
    </source>
</evidence>
<feature type="transmembrane region" description="Helical" evidence="7">
    <location>
        <begin position="369"/>
        <end position="389"/>
    </location>
</feature>
<dbReference type="Pfam" id="PF07690">
    <property type="entry name" value="MFS_1"/>
    <property type="match status" value="1"/>
</dbReference>
<keyword evidence="6 7" id="KW-0472">Membrane</keyword>
<dbReference type="PROSITE" id="PS50850">
    <property type="entry name" value="MFS"/>
    <property type="match status" value="1"/>
</dbReference>
<dbReference type="RefSeq" id="WP_245081958.1">
    <property type="nucleotide sequence ID" value="NZ_BSOP01000047.1"/>
</dbReference>
<comment type="subcellular location">
    <subcellularLocation>
        <location evidence="1">Membrane</location>
        <topology evidence="1">Multi-pass membrane protein</topology>
    </subcellularLocation>
</comment>
<name>A0ABQ5ZMS9_9HYPH</name>
<feature type="domain" description="Major facilitator superfamily (MFS) profile" evidence="8">
    <location>
        <begin position="5"/>
        <end position="393"/>
    </location>
</feature>
<dbReference type="Proteomes" id="UP001156702">
    <property type="component" value="Unassembled WGS sequence"/>
</dbReference>
<comment type="caution">
    <text evidence="9">The sequence shown here is derived from an EMBL/GenBank/DDBJ whole genome shotgun (WGS) entry which is preliminary data.</text>
</comment>
<organism evidence="9 10">
    <name type="scientific">Shinella yambaruensis</name>
    <dbReference type="NCBI Taxonomy" id="415996"/>
    <lineage>
        <taxon>Bacteria</taxon>
        <taxon>Pseudomonadati</taxon>
        <taxon>Pseudomonadota</taxon>
        <taxon>Alphaproteobacteria</taxon>
        <taxon>Hyphomicrobiales</taxon>
        <taxon>Rhizobiaceae</taxon>
        <taxon>Shinella</taxon>
    </lineage>
</organism>
<dbReference type="Gene3D" id="1.20.1250.20">
    <property type="entry name" value="MFS general substrate transporter like domains"/>
    <property type="match status" value="1"/>
</dbReference>
<evidence type="ECO:0000256" key="4">
    <source>
        <dbReference type="ARBA" id="ARBA00022692"/>
    </source>
</evidence>
<evidence type="ECO:0000256" key="2">
    <source>
        <dbReference type="ARBA" id="ARBA00008335"/>
    </source>
</evidence>
<gene>
    <name evidence="9" type="ORF">GCM10007923_53800</name>
</gene>
<feature type="transmembrane region" description="Helical" evidence="7">
    <location>
        <begin position="344"/>
        <end position="363"/>
    </location>
</feature>
<dbReference type="InterPro" id="IPR020846">
    <property type="entry name" value="MFS_dom"/>
</dbReference>
<keyword evidence="3" id="KW-0813">Transport</keyword>
<evidence type="ECO:0000256" key="7">
    <source>
        <dbReference type="SAM" id="Phobius"/>
    </source>
</evidence>
<dbReference type="PANTHER" id="PTHR12778:SF10">
    <property type="entry name" value="MAJOR FACILITATOR SUPERFAMILY DOMAIN-CONTAINING PROTEIN 3"/>
    <property type="match status" value="1"/>
</dbReference>
<evidence type="ECO:0000313" key="9">
    <source>
        <dbReference type="EMBL" id="GLR54163.1"/>
    </source>
</evidence>
<evidence type="ECO:0000256" key="6">
    <source>
        <dbReference type="ARBA" id="ARBA00023136"/>
    </source>
</evidence>
<keyword evidence="5 7" id="KW-1133">Transmembrane helix</keyword>
<feature type="transmembrane region" description="Helical" evidence="7">
    <location>
        <begin position="278"/>
        <end position="297"/>
    </location>
</feature>
<accession>A0ABQ5ZMS9</accession>
<feature type="transmembrane region" description="Helical" evidence="7">
    <location>
        <begin position="166"/>
        <end position="184"/>
    </location>
</feature>
<evidence type="ECO:0000256" key="1">
    <source>
        <dbReference type="ARBA" id="ARBA00004141"/>
    </source>
</evidence>
<keyword evidence="4 7" id="KW-0812">Transmembrane</keyword>
<evidence type="ECO:0000256" key="3">
    <source>
        <dbReference type="ARBA" id="ARBA00022448"/>
    </source>
</evidence>
<dbReference type="InterPro" id="IPR011701">
    <property type="entry name" value="MFS"/>
</dbReference>
<evidence type="ECO:0000256" key="5">
    <source>
        <dbReference type="ARBA" id="ARBA00022989"/>
    </source>
</evidence>
<reference evidence="10" key="1">
    <citation type="journal article" date="2019" name="Int. J. Syst. Evol. Microbiol.">
        <title>The Global Catalogue of Microorganisms (GCM) 10K type strain sequencing project: providing services to taxonomists for standard genome sequencing and annotation.</title>
        <authorList>
            <consortium name="The Broad Institute Genomics Platform"/>
            <consortium name="The Broad Institute Genome Sequencing Center for Infectious Disease"/>
            <person name="Wu L."/>
            <person name="Ma J."/>
        </authorList>
    </citation>
    <scope>NUCLEOTIDE SEQUENCE [LARGE SCALE GENOMIC DNA]</scope>
    <source>
        <strain evidence="10">NBRC 102122</strain>
    </source>
</reference>
<feature type="transmembrane region" description="Helical" evidence="7">
    <location>
        <begin position="248"/>
        <end position="269"/>
    </location>
</feature>
<dbReference type="EMBL" id="BSOP01000047">
    <property type="protein sequence ID" value="GLR54163.1"/>
    <property type="molecule type" value="Genomic_DNA"/>
</dbReference>
<dbReference type="PANTHER" id="PTHR12778">
    <property type="entry name" value="SOLUTE CARRIER FAMILY 33 ACETYL-COA TRANSPORTER -RELATED"/>
    <property type="match status" value="1"/>
</dbReference>
<dbReference type="InterPro" id="IPR004752">
    <property type="entry name" value="AmpG_permease/AT-1"/>
</dbReference>
<feature type="transmembrane region" description="Helical" evidence="7">
    <location>
        <begin position="43"/>
        <end position="60"/>
    </location>
</feature>
<feature type="transmembrane region" description="Helical" evidence="7">
    <location>
        <begin position="97"/>
        <end position="119"/>
    </location>
</feature>
<sequence>MKPANWILIASLYVTQFLPVSFFFMGLPAILREQGRTLEEIGALYLLGFVWVFKILWAPLVDRVSFGRLGHYRGWLLMMQAAMIAMLVLIGQIDGLANFPLLVVLGLVLTVFSATQDIATDAVTCRLLPAELRGLGNSVQVAGGLVGIVLGGGLTLALYPTIGWTGCFLLMAGVLAACFVQILFFREPQVPASLSAAGYGRIWRVWARPGMAGWAALMVIVPLGIGMIFAMLSPMLVDIGWPLEAVGFTLNIVGSLVGLLAVFGAGLLIRRFGRKRMLVSAAFAQAAIILSVLPLAGGARETLLIVPGLVLVFLIYNPIATVMLTIMMDRSAAGSEGTDFTAQYSLYSFMGFLSGAVALQVAGAVGYQALVLIAAGLAVLAGLLALKLYREDRAVADSPAAGAPAYGVSG</sequence>
<feature type="transmembrane region" description="Helical" evidence="7">
    <location>
        <begin position="303"/>
        <end position="324"/>
    </location>
</feature>
<feature type="transmembrane region" description="Helical" evidence="7">
    <location>
        <begin position="72"/>
        <end position="90"/>
    </location>
</feature>
<feature type="transmembrane region" description="Helical" evidence="7">
    <location>
        <begin position="214"/>
        <end position="236"/>
    </location>
</feature>
<feature type="transmembrane region" description="Helical" evidence="7">
    <location>
        <begin position="139"/>
        <end position="159"/>
    </location>
</feature>
<evidence type="ECO:0000313" key="10">
    <source>
        <dbReference type="Proteomes" id="UP001156702"/>
    </source>
</evidence>